<keyword evidence="2" id="KW-1185">Reference proteome</keyword>
<reference evidence="1 2" key="1">
    <citation type="submission" date="2019-05" db="EMBL/GenBank/DDBJ databases">
        <title>Emergence of the Ug99 lineage of the wheat stem rust pathogen through somatic hybridization.</title>
        <authorList>
            <person name="Li F."/>
            <person name="Upadhyaya N.M."/>
            <person name="Sperschneider J."/>
            <person name="Matny O."/>
            <person name="Nguyen-Phuc H."/>
            <person name="Mago R."/>
            <person name="Raley C."/>
            <person name="Miller M.E."/>
            <person name="Silverstein K.A.T."/>
            <person name="Henningsen E."/>
            <person name="Hirsch C.D."/>
            <person name="Visser B."/>
            <person name="Pretorius Z.A."/>
            <person name="Steffenson B.J."/>
            <person name="Schwessinger B."/>
            <person name="Dodds P.N."/>
            <person name="Figueroa M."/>
        </authorList>
    </citation>
    <scope>NUCLEOTIDE SEQUENCE [LARGE SCALE GENOMIC DNA]</scope>
    <source>
        <strain evidence="1">21-0</strain>
    </source>
</reference>
<evidence type="ECO:0000313" key="2">
    <source>
        <dbReference type="Proteomes" id="UP000324748"/>
    </source>
</evidence>
<accession>A0A5B0MNJ2</accession>
<dbReference type="Proteomes" id="UP000324748">
    <property type="component" value="Unassembled WGS sequence"/>
</dbReference>
<comment type="caution">
    <text evidence="1">The sequence shown here is derived from an EMBL/GenBank/DDBJ whole genome shotgun (WGS) entry which is preliminary data.</text>
</comment>
<name>A0A5B0MNJ2_PUCGR</name>
<evidence type="ECO:0000313" key="1">
    <source>
        <dbReference type="EMBL" id="KAA1078042.1"/>
    </source>
</evidence>
<gene>
    <name evidence="1" type="ORF">PGT21_027487</name>
</gene>
<sequence>MISSCKLWPLRSPIRSGCGGDREVKTDDRLNTLYDDVNRDAHEPLQRKLLLRCFVHLQRLHFSQEVNDWREVNPLLINLVSSPTTPAALLLCAMDFYRVYAIMILSLVRTNMI</sequence>
<dbReference type="AlphaFoldDB" id="A0A5B0MNJ2"/>
<proteinExistence type="predicted"/>
<protein>
    <submittedName>
        <fullName evidence="1">Uncharacterized protein</fullName>
    </submittedName>
</protein>
<organism evidence="1 2">
    <name type="scientific">Puccinia graminis f. sp. tritici</name>
    <dbReference type="NCBI Taxonomy" id="56615"/>
    <lineage>
        <taxon>Eukaryota</taxon>
        <taxon>Fungi</taxon>
        <taxon>Dikarya</taxon>
        <taxon>Basidiomycota</taxon>
        <taxon>Pucciniomycotina</taxon>
        <taxon>Pucciniomycetes</taxon>
        <taxon>Pucciniales</taxon>
        <taxon>Pucciniaceae</taxon>
        <taxon>Puccinia</taxon>
    </lineage>
</organism>
<dbReference type="EMBL" id="VSWC01000144">
    <property type="protein sequence ID" value="KAA1078042.1"/>
    <property type="molecule type" value="Genomic_DNA"/>
</dbReference>